<proteinExistence type="predicted"/>
<sequence>MMSCTQQPATGSPLVDDGGTGDKQETATGQQSHSLTHNLEWVKFPVVLTTRSSTCLYADSSPSWISPITVVSSANFRSFTDGSAEVQSFRGRSRERTVRVRHTDKLREGMNEDTNESKLSLAAMERQFILSEELLCVTAFY</sequence>
<dbReference type="EMBL" id="JAHUTI010003380">
    <property type="protein sequence ID" value="MED6233764.1"/>
    <property type="molecule type" value="Genomic_DNA"/>
</dbReference>
<feature type="region of interest" description="Disordered" evidence="1">
    <location>
        <begin position="1"/>
        <end position="32"/>
    </location>
</feature>
<name>A0ABU7A6N7_9TELE</name>
<dbReference type="Proteomes" id="UP001345963">
    <property type="component" value="Unassembled WGS sequence"/>
</dbReference>
<keyword evidence="3" id="KW-1185">Reference proteome</keyword>
<evidence type="ECO:0000313" key="2">
    <source>
        <dbReference type="EMBL" id="MED6233764.1"/>
    </source>
</evidence>
<protein>
    <submittedName>
        <fullName evidence="2">Uncharacterized protein</fullName>
    </submittedName>
</protein>
<accession>A0ABU7A6N7</accession>
<gene>
    <name evidence="2" type="ORF">ATANTOWER_016319</name>
</gene>
<organism evidence="2 3">
    <name type="scientific">Ataeniobius toweri</name>
    <dbReference type="NCBI Taxonomy" id="208326"/>
    <lineage>
        <taxon>Eukaryota</taxon>
        <taxon>Metazoa</taxon>
        <taxon>Chordata</taxon>
        <taxon>Craniata</taxon>
        <taxon>Vertebrata</taxon>
        <taxon>Euteleostomi</taxon>
        <taxon>Actinopterygii</taxon>
        <taxon>Neopterygii</taxon>
        <taxon>Teleostei</taxon>
        <taxon>Neoteleostei</taxon>
        <taxon>Acanthomorphata</taxon>
        <taxon>Ovalentaria</taxon>
        <taxon>Atherinomorphae</taxon>
        <taxon>Cyprinodontiformes</taxon>
        <taxon>Goodeidae</taxon>
        <taxon>Ataeniobius</taxon>
    </lineage>
</organism>
<comment type="caution">
    <text evidence="2">The sequence shown here is derived from an EMBL/GenBank/DDBJ whole genome shotgun (WGS) entry which is preliminary data.</text>
</comment>
<evidence type="ECO:0000256" key="1">
    <source>
        <dbReference type="SAM" id="MobiDB-lite"/>
    </source>
</evidence>
<feature type="compositionally biased region" description="Polar residues" evidence="1">
    <location>
        <begin position="1"/>
        <end position="10"/>
    </location>
</feature>
<reference evidence="2 3" key="1">
    <citation type="submission" date="2021-07" db="EMBL/GenBank/DDBJ databases">
        <authorList>
            <person name="Palmer J.M."/>
        </authorList>
    </citation>
    <scope>NUCLEOTIDE SEQUENCE [LARGE SCALE GENOMIC DNA]</scope>
    <source>
        <strain evidence="2 3">AT_MEX2019</strain>
        <tissue evidence="2">Muscle</tissue>
    </source>
</reference>
<evidence type="ECO:0000313" key="3">
    <source>
        <dbReference type="Proteomes" id="UP001345963"/>
    </source>
</evidence>